<evidence type="ECO:0000313" key="2">
    <source>
        <dbReference type="Proteomes" id="UP000048926"/>
    </source>
</evidence>
<dbReference type="EMBL" id="CXST01000010">
    <property type="protein sequence ID" value="CTQ47583.1"/>
    <property type="molecule type" value="Genomic_DNA"/>
</dbReference>
<evidence type="ECO:0000313" key="1">
    <source>
        <dbReference type="EMBL" id="CTQ47583.1"/>
    </source>
</evidence>
<gene>
    <name evidence="1" type="ORF">LAL4801_06045</name>
</gene>
<reference evidence="2" key="1">
    <citation type="submission" date="2015-07" db="EMBL/GenBank/DDBJ databases">
        <authorList>
            <person name="Rodrigo-Torres Lidia"/>
            <person name="Arahal R.David."/>
        </authorList>
    </citation>
    <scope>NUCLEOTIDE SEQUENCE [LARGE SCALE GENOMIC DNA]</scope>
    <source>
        <strain evidence="2">CECT 4801</strain>
    </source>
</reference>
<proteinExistence type="predicted"/>
<dbReference type="Proteomes" id="UP000048926">
    <property type="component" value="Unassembled WGS sequence"/>
</dbReference>
<name>A0A0M6YDK3_9HYPH</name>
<dbReference type="OrthoDB" id="8549922at2"/>
<dbReference type="Gene3D" id="3.40.50.2000">
    <property type="entry name" value="Glycogen Phosphorylase B"/>
    <property type="match status" value="1"/>
</dbReference>
<keyword evidence="2" id="KW-1185">Reference proteome</keyword>
<accession>A0A0M6YDK3</accession>
<sequence>MRHQEPSALFISANGTGRGHLVRQIAVASKLRYLRPVFVTMSYAAKLVEEFGFPLIYFPHHDLTNENSDKWNRNLTNELESVIKNFNVKSIVYDVNFVFDGIIDILRSREYLNSIWIRRAMWPDAHSSYLGARVHFDTIIEPMELAGSEDFGPTKTDIENVKIVPPILWLDPKERLDRASARKKLGIPERKTVFALDFHGSGNDEYEAARKKVISLLVSNDDCFLIEFCRSSNFSHFDLSEDRYLKVELNDAFRYSNAWDGAVWRAGYNGFHENLMGCIPTVFIPNNTPSLDLQTTRATWAAKHEYAAHLPLEANDRLIEAAISNLLDASWRWKIRENNTQLTQSFSGAQGSLAAAEIVEGYTV</sequence>
<dbReference type="AlphaFoldDB" id="A0A0M6YDK3"/>
<dbReference type="RefSeq" id="WP_145904042.1">
    <property type="nucleotide sequence ID" value="NZ_CXST01000010.1"/>
</dbReference>
<protein>
    <recommendedName>
        <fullName evidence="3">Glycosyl transferase family 28 C-terminal domain-containing protein</fullName>
    </recommendedName>
</protein>
<organism evidence="1 2">
    <name type="scientific">Roseibium aggregatum</name>
    <dbReference type="NCBI Taxonomy" id="187304"/>
    <lineage>
        <taxon>Bacteria</taxon>
        <taxon>Pseudomonadati</taxon>
        <taxon>Pseudomonadota</taxon>
        <taxon>Alphaproteobacteria</taxon>
        <taxon>Hyphomicrobiales</taxon>
        <taxon>Stappiaceae</taxon>
        <taxon>Roseibium</taxon>
    </lineage>
</organism>
<evidence type="ECO:0008006" key="3">
    <source>
        <dbReference type="Google" id="ProtNLM"/>
    </source>
</evidence>